<feature type="short sequence motif" description="VHIID" evidence="5">
    <location>
        <begin position="409"/>
        <end position="413"/>
    </location>
</feature>
<comment type="caution">
    <text evidence="5">Lacks conserved residue(s) required for the propagation of feature annotation.</text>
</comment>
<dbReference type="AlphaFoldDB" id="A0AAN9EPR9"/>
<dbReference type="PANTHER" id="PTHR31636">
    <property type="entry name" value="OSJNBA0084A10.13 PROTEIN-RELATED"/>
    <property type="match status" value="1"/>
</dbReference>
<dbReference type="Proteomes" id="UP001372338">
    <property type="component" value="Unassembled WGS sequence"/>
</dbReference>
<keyword evidence="2" id="KW-0805">Transcription regulation</keyword>
<organism evidence="7 8">
    <name type="scientific">Crotalaria pallida</name>
    <name type="common">Smooth rattlebox</name>
    <name type="synonym">Crotalaria striata</name>
    <dbReference type="NCBI Taxonomy" id="3830"/>
    <lineage>
        <taxon>Eukaryota</taxon>
        <taxon>Viridiplantae</taxon>
        <taxon>Streptophyta</taxon>
        <taxon>Embryophyta</taxon>
        <taxon>Tracheophyta</taxon>
        <taxon>Spermatophyta</taxon>
        <taxon>Magnoliopsida</taxon>
        <taxon>eudicotyledons</taxon>
        <taxon>Gunneridae</taxon>
        <taxon>Pentapetalae</taxon>
        <taxon>rosids</taxon>
        <taxon>fabids</taxon>
        <taxon>Fabales</taxon>
        <taxon>Fabaceae</taxon>
        <taxon>Papilionoideae</taxon>
        <taxon>50 kb inversion clade</taxon>
        <taxon>genistoids sensu lato</taxon>
        <taxon>core genistoids</taxon>
        <taxon>Crotalarieae</taxon>
        <taxon>Crotalaria</taxon>
    </lineage>
</organism>
<sequence length="674" mass="76086">MLSTNSLLENYPDPLKEFMVDLDSTSPSSTTSSIGESEATKYSNPILRYINDILMDEDDDLDKPCMLQECLRLQAAEKSFSEVLGHNNYPSSPHQNHGCLTCFNDDNDDGNYYGRTPSFESNCSCTTDNSYDSERIINTGDEFESYLLHSPLVDSSENTYDVDVVALLDPSQAARDLRNVTSKWNHIHSHNKTVLNEEDVVQSSGSPPRGTREKRSYQDDDTSYEQGERGSKVSATFSDDSEPPELLDEVLSVQRGRSNSCFASETSQHDKFKLNVANSGGGSNNAKTLRSKKGTNVETAAVDLWTLLTQCAQAVASYDQRNANDLLKQIREHSSPSGDGLQRLAHYFAIGLETRLAAGTPSYTPFTMATAADMLKAYKLYVEACPLQRMSNLLTTQTILRLVKNEGSLHILDFGIAYGFQWPCIIRKLSQRQGGPPKLRMTGIDLPQPGFRPAERLEETGRRLGNYCKRFNVPFEYNCIAQKWETIRLEDLKIDKSEITVVNCLYRLKNLPDETVSANCPRDALLKLLRKVNPNLFLHGVVNGTYSAPFFLTRFREALFHFSSLFDMYEANVPREDTERVILEKGLLGRDAINVIACEGAERVERPETYKQWHVRNLRAGFKQLRLDRELVSEAKDMVKTEYHKDFVVDEDGKWVLLGWKGRILNAFSAWVPA</sequence>
<dbReference type="PROSITE" id="PS50985">
    <property type="entry name" value="GRAS"/>
    <property type="match status" value="1"/>
</dbReference>
<comment type="similarity">
    <text evidence="5">Belongs to the GRAS family.</text>
</comment>
<comment type="subcellular location">
    <subcellularLocation>
        <location evidence="1">Nucleus</location>
    </subcellularLocation>
</comment>
<reference evidence="7 8" key="1">
    <citation type="submission" date="2024-01" db="EMBL/GenBank/DDBJ databases">
        <title>The genomes of 5 underutilized Papilionoideae crops provide insights into root nodulation and disease resistanc.</title>
        <authorList>
            <person name="Yuan L."/>
        </authorList>
    </citation>
    <scope>NUCLEOTIDE SEQUENCE [LARGE SCALE GENOMIC DNA]</scope>
    <source>
        <strain evidence="7">ZHUSHIDOU_FW_LH</strain>
        <tissue evidence="7">Leaf</tissue>
    </source>
</reference>
<feature type="region of interest" description="SAW" evidence="5">
    <location>
        <begin position="597"/>
        <end position="672"/>
    </location>
</feature>
<evidence type="ECO:0000256" key="1">
    <source>
        <dbReference type="ARBA" id="ARBA00004123"/>
    </source>
</evidence>
<evidence type="ECO:0000256" key="3">
    <source>
        <dbReference type="ARBA" id="ARBA00023163"/>
    </source>
</evidence>
<dbReference type="GO" id="GO:0005634">
    <property type="term" value="C:nucleus"/>
    <property type="evidence" value="ECO:0007669"/>
    <property type="project" value="UniProtKB-SubCell"/>
</dbReference>
<evidence type="ECO:0000256" key="5">
    <source>
        <dbReference type="PROSITE-ProRule" id="PRU01191"/>
    </source>
</evidence>
<gene>
    <name evidence="7" type="ORF">RIF29_27807</name>
</gene>
<feature type="region of interest" description="Leucine repeat II (LRII)" evidence="5">
    <location>
        <begin position="459"/>
        <end position="491"/>
    </location>
</feature>
<feature type="region of interest" description="Disordered" evidence="6">
    <location>
        <begin position="198"/>
        <end position="245"/>
    </location>
</feature>
<comment type="caution">
    <text evidence="7">The sequence shown here is derived from an EMBL/GenBank/DDBJ whole genome shotgun (WGS) entry which is preliminary data.</text>
</comment>
<keyword evidence="4" id="KW-0539">Nucleus</keyword>
<protein>
    <submittedName>
        <fullName evidence="7">Uncharacterized protein</fullName>
    </submittedName>
</protein>
<feature type="region of interest" description="VHIID" evidence="5">
    <location>
        <begin position="378"/>
        <end position="443"/>
    </location>
</feature>
<keyword evidence="8" id="KW-1185">Reference proteome</keyword>
<evidence type="ECO:0000256" key="6">
    <source>
        <dbReference type="SAM" id="MobiDB-lite"/>
    </source>
</evidence>
<evidence type="ECO:0000313" key="7">
    <source>
        <dbReference type="EMBL" id="KAK7261494.1"/>
    </source>
</evidence>
<dbReference type="EMBL" id="JAYWIO010000005">
    <property type="protein sequence ID" value="KAK7261494.1"/>
    <property type="molecule type" value="Genomic_DNA"/>
</dbReference>
<dbReference type="InterPro" id="IPR005202">
    <property type="entry name" value="TF_GRAS"/>
</dbReference>
<accession>A0AAN9EPR9</accession>
<name>A0AAN9EPR9_CROPI</name>
<evidence type="ECO:0000313" key="8">
    <source>
        <dbReference type="Proteomes" id="UP001372338"/>
    </source>
</evidence>
<keyword evidence="3" id="KW-0804">Transcription</keyword>
<evidence type="ECO:0000256" key="2">
    <source>
        <dbReference type="ARBA" id="ARBA00023015"/>
    </source>
</evidence>
<evidence type="ECO:0000256" key="4">
    <source>
        <dbReference type="ARBA" id="ARBA00023242"/>
    </source>
</evidence>
<proteinExistence type="inferred from homology"/>
<dbReference type="Pfam" id="PF03514">
    <property type="entry name" value="GRAS"/>
    <property type="match status" value="1"/>
</dbReference>